<dbReference type="EMBL" id="JAQJZL010000015">
    <property type="protein sequence ID" value="KAJ6027271.1"/>
    <property type="molecule type" value="Genomic_DNA"/>
</dbReference>
<reference evidence="1" key="2">
    <citation type="submission" date="2023-01" db="EMBL/GenBank/DDBJ databases">
        <authorList>
            <person name="Petersen C."/>
        </authorList>
    </citation>
    <scope>NUCLEOTIDE SEQUENCE</scope>
    <source>
        <strain evidence="1">IBT 15450</strain>
    </source>
</reference>
<proteinExistence type="predicted"/>
<keyword evidence="2" id="KW-1185">Reference proteome</keyword>
<reference evidence="1" key="1">
    <citation type="journal article" date="2023" name="IMA Fungus">
        <title>Comparative genomic study of the Penicillium genus elucidates a diverse pangenome and 15 lateral gene transfer events.</title>
        <authorList>
            <person name="Petersen C."/>
            <person name="Sorensen T."/>
            <person name="Nielsen M.R."/>
            <person name="Sondergaard T.E."/>
            <person name="Sorensen J.L."/>
            <person name="Fitzpatrick D.A."/>
            <person name="Frisvad J.C."/>
            <person name="Nielsen K.L."/>
        </authorList>
    </citation>
    <scope>NUCLEOTIDE SEQUENCE</scope>
    <source>
        <strain evidence="1">IBT 15450</strain>
    </source>
</reference>
<sequence>MYRAWTWPEQGDPEKFTMSLDGSSSSRITDCGVVGCHRRRDVALAFAPDVVKSSLEHVDGPVAGNR</sequence>
<evidence type="ECO:0000313" key="2">
    <source>
        <dbReference type="Proteomes" id="UP001219568"/>
    </source>
</evidence>
<accession>A0AAD6I1T0</accession>
<organism evidence="1 2">
    <name type="scientific">Penicillium canescens</name>
    <dbReference type="NCBI Taxonomy" id="5083"/>
    <lineage>
        <taxon>Eukaryota</taxon>
        <taxon>Fungi</taxon>
        <taxon>Dikarya</taxon>
        <taxon>Ascomycota</taxon>
        <taxon>Pezizomycotina</taxon>
        <taxon>Eurotiomycetes</taxon>
        <taxon>Eurotiomycetidae</taxon>
        <taxon>Eurotiales</taxon>
        <taxon>Aspergillaceae</taxon>
        <taxon>Penicillium</taxon>
    </lineage>
</organism>
<comment type="caution">
    <text evidence="1">The sequence shown here is derived from an EMBL/GenBank/DDBJ whole genome shotgun (WGS) entry which is preliminary data.</text>
</comment>
<protein>
    <submittedName>
        <fullName evidence="1">Uncharacterized protein</fullName>
    </submittedName>
</protein>
<name>A0AAD6I1T0_PENCN</name>
<dbReference type="Proteomes" id="UP001219568">
    <property type="component" value="Unassembled WGS sequence"/>
</dbReference>
<gene>
    <name evidence="1" type="ORF">N7460_012088</name>
</gene>
<evidence type="ECO:0000313" key="1">
    <source>
        <dbReference type="EMBL" id="KAJ6027271.1"/>
    </source>
</evidence>
<dbReference type="AlphaFoldDB" id="A0AAD6I1T0"/>